<evidence type="ECO:0000313" key="2">
    <source>
        <dbReference type="EMBL" id="MBH8580936.1"/>
    </source>
</evidence>
<feature type="transmembrane region" description="Helical" evidence="1">
    <location>
        <begin position="93"/>
        <end position="110"/>
    </location>
</feature>
<keyword evidence="1" id="KW-0472">Membrane</keyword>
<sequence length="162" mass="17905">MITKQVTAIALRLFSIWLLVQLILNLPSLVMLFASVEQYQQQEIPMVAYLGLIGVFILVGLIAVFIINKAATSVLERAKSNSEVTLSNDSQEVLFQLAGLYFVVNALAYLPRSLSFILNTGEISSSGMLWPAGLVFQLAIGIWLLSASTFWLNLLNKLRGRT</sequence>
<proteinExistence type="predicted"/>
<keyword evidence="1" id="KW-1133">Transmembrane helix</keyword>
<accession>A0ABD4L4T7</accession>
<gene>
    <name evidence="2" type="ORF">I7V36_12600</name>
</gene>
<keyword evidence="1" id="KW-0812">Transmembrane</keyword>
<feature type="transmembrane region" description="Helical" evidence="1">
    <location>
        <begin position="46"/>
        <end position="72"/>
    </location>
</feature>
<evidence type="ECO:0000313" key="3">
    <source>
        <dbReference type="Proteomes" id="UP000651738"/>
    </source>
</evidence>
<dbReference type="AlphaFoldDB" id="A0ABD4L4T7"/>
<reference evidence="2 3" key="1">
    <citation type="submission" date="2020-12" db="EMBL/GenBank/DDBJ databases">
        <title>Draft genome sequence of Halomonas pacifica strain CARE-V15.</title>
        <authorList>
            <person name="Vignesh N."/>
            <person name="Thabitha A."/>
            <person name="Saravanan R."/>
            <person name="Manigandan V."/>
        </authorList>
    </citation>
    <scope>NUCLEOTIDE SEQUENCE [LARGE SCALE GENOMIC DNA]</scope>
    <source>
        <strain evidence="2 3">CARE-V15</strain>
    </source>
</reference>
<dbReference type="EMBL" id="JAEDAF010000011">
    <property type="protein sequence ID" value="MBH8580936.1"/>
    <property type="molecule type" value="Genomic_DNA"/>
</dbReference>
<organism evidence="2 3">
    <name type="scientific">Bisbaumannia pacifica</name>
    <dbReference type="NCBI Taxonomy" id="77098"/>
    <lineage>
        <taxon>Bacteria</taxon>
        <taxon>Pseudomonadati</taxon>
        <taxon>Pseudomonadota</taxon>
        <taxon>Gammaproteobacteria</taxon>
        <taxon>Oceanospirillales</taxon>
        <taxon>Halomonadaceae</taxon>
        <taxon>Bisbaumannia</taxon>
    </lineage>
</organism>
<feature type="transmembrane region" description="Helical" evidence="1">
    <location>
        <begin position="130"/>
        <end position="152"/>
    </location>
</feature>
<evidence type="ECO:0000256" key="1">
    <source>
        <dbReference type="SAM" id="Phobius"/>
    </source>
</evidence>
<evidence type="ECO:0008006" key="4">
    <source>
        <dbReference type="Google" id="ProtNLM"/>
    </source>
</evidence>
<comment type="caution">
    <text evidence="2">The sequence shown here is derived from an EMBL/GenBank/DDBJ whole genome shotgun (WGS) entry which is preliminary data.</text>
</comment>
<protein>
    <recommendedName>
        <fullName evidence="4">DUF2975 domain-containing protein</fullName>
    </recommendedName>
</protein>
<dbReference type="RefSeq" id="WP_198058012.1">
    <property type="nucleotide sequence ID" value="NZ_JAEDAF010000011.1"/>
</dbReference>
<name>A0ABD4L4T7_9GAMM</name>
<dbReference type="Proteomes" id="UP000651738">
    <property type="component" value="Unassembled WGS sequence"/>
</dbReference>
<feature type="transmembrane region" description="Helical" evidence="1">
    <location>
        <begin position="12"/>
        <end position="34"/>
    </location>
</feature>